<name>A0ABS2QPD9_9BACI</name>
<gene>
    <name evidence="2" type="ORF">JOC77_004289</name>
</gene>
<keyword evidence="1" id="KW-1133">Transmembrane helix</keyword>
<sequence length="118" mass="13772">MQKNIPHDTTAQPAESRIKMSAFLFLCVMLPSSFMPEETAVTWLFINSIIVLVLLVLQYSHWQKYKNDTVKYYSLQVYILLMGIVFFAVVPLFILLSGTIFFWLMVLSTTISSWQRMH</sequence>
<comment type="caution">
    <text evidence="2">The sequence shown here is derived from an EMBL/GenBank/DDBJ whole genome shotgun (WGS) entry which is preliminary data.</text>
</comment>
<feature type="transmembrane region" description="Helical" evidence="1">
    <location>
        <begin position="41"/>
        <end position="60"/>
    </location>
</feature>
<feature type="transmembrane region" description="Helical" evidence="1">
    <location>
        <begin position="72"/>
        <end position="94"/>
    </location>
</feature>
<keyword evidence="3" id="KW-1185">Reference proteome</keyword>
<feature type="transmembrane region" description="Helical" evidence="1">
    <location>
        <begin position="20"/>
        <end position="35"/>
    </location>
</feature>
<keyword evidence="1" id="KW-0472">Membrane</keyword>
<keyword evidence="1" id="KW-0812">Transmembrane</keyword>
<proteinExistence type="predicted"/>
<dbReference type="RefSeq" id="WP_204548322.1">
    <property type="nucleotide sequence ID" value="NZ_JAFBFI010000039.1"/>
</dbReference>
<dbReference type="Proteomes" id="UP000823486">
    <property type="component" value="Unassembled WGS sequence"/>
</dbReference>
<evidence type="ECO:0000313" key="2">
    <source>
        <dbReference type="EMBL" id="MBM7694810.1"/>
    </source>
</evidence>
<reference evidence="2 3" key="1">
    <citation type="submission" date="2021-01" db="EMBL/GenBank/DDBJ databases">
        <title>Genomic Encyclopedia of Type Strains, Phase IV (KMG-IV): sequencing the most valuable type-strain genomes for metagenomic binning, comparative biology and taxonomic classification.</title>
        <authorList>
            <person name="Goeker M."/>
        </authorList>
    </citation>
    <scope>NUCLEOTIDE SEQUENCE [LARGE SCALE GENOMIC DNA]</scope>
    <source>
        <strain evidence="2 3">DSM 105482</strain>
    </source>
</reference>
<protein>
    <submittedName>
        <fullName evidence="2">Membrane protein</fullName>
    </submittedName>
</protein>
<dbReference type="EMBL" id="JAFBFI010000039">
    <property type="protein sequence ID" value="MBM7694810.1"/>
    <property type="molecule type" value="Genomic_DNA"/>
</dbReference>
<evidence type="ECO:0000313" key="3">
    <source>
        <dbReference type="Proteomes" id="UP000823486"/>
    </source>
</evidence>
<organism evidence="2 3">
    <name type="scientific">Peribacillus deserti</name>
    <dbReference type="NCBI Taxonomy" id="673318"/>
    <lineage>
        <taxon>Bacteria</taxon>
        <taxon>Bacillati</taxon>
        <taxon>Bacillota</taxon>
        <taxon>Bacilli</taxon>
        <taxon>Bacillales</taxon>
        <taxon>Bacillaceae</taxon>
        <taxon>Peribacillus</taxon>
    </lineage>
</organism>
<accession>A0ABS2QPD9</accession>
<evidence type="ECO:0000256" key="1">
    <source>
        <dbReference type="SAM" id="Phobius"/>
    </source>
</evidence>